<accession>A0A811G9Z7</accession>
<sequence length="124" mass="13240">MRAINLITCGVDQLEAAKAQHPHAPVVDARVLPDPSEEVGDLFGTDPTVMLCIAMLDPQGAIKTANRVKGSIYEGCDTVIIFCEGGWHRSVAIAEDVAWGLKAFNENPGAKIITTHLGAKNENC</sequence>
<name>A0A811G9Z7_CORDP</name>
<dbReference type="AlphaFoldDB" id="A0A811G9Z7"/>
<evidence type="ECO:0000313" key="2">
    <source>
        <dbReference type="Proteomes" id="UP000480222"/>
    </source>
</evidence>
<protein>
    <submittedName>
        <fullName evidence="1">Uncharacterized protein</fullName>
    </submittedName>
</protein>
<dbReference type="RefSeq" id="WP_082261193.1">
    <property type="nucleotide sequence ID" value="NZ_CAJDXW010000019.1"/>
</dbReference>
<gene>
    <name evidence="1" type="ORF">CIP107547_00903</name>
</gene>
<dbReference type="EMBL" id="CADDAV010000010">
    <property type="protein sequence ID" value="CAB0594100.1"/>
    <property type="molecule type" value="Genomic_DNA"/>
</dbReference>
<reference evidence="1 2" key="1">
    <citation type="submission" date="2020-02" db="EMBL/GenBank/DDBJ databases">
        <authorList>
            <person name="Brisse S."/>
        </authorList>
    </citation>
    <scope>NUCLEOTIDE SEQUENCE [LARGE SCALE GENOMIC DNA]</scope>
    <source>
        <strain evidence="1">CIP107547</strain>
    </source>
</reference>
<evidence type="ECO:0000313" key="1">
    <source>
        <dbReference type="EMBL" id="CAB0594100.1"/>
    </source>
</evidence>
<dbReference type="Proteomes" id="UP000480222">
    <property type="component" value="Unassembled WGS sequence"/>
</dbReference>
<organism evidence="1 2">
    <name type="scientific">Corynebacterium diphtheriae</name>
    <dbReference type="NCBI Taxonomy" id="1717"/>
    <lineage>
        <taxon>Bacteria</taxon>
        <taxon>Bacillati</taxon>
        <taxon>Actinomycetota</taxon>
        <taxon>Actinomycetes</taxon>
        <taxon>Mycobacteriales</taxon>
        <taxon>Corynebacteriaceae</taxon>
        <taxon>Corynebacterium</taxon>
    </lineage>
</organism>
<proteinExistence type="predicted"/>
<comment type="caution">
    <text evidence="1">The sequence shown here is derived from an EMBL/GenBank/DDBJ whole genome shotgun (WGS) entry which is preliminary data.</text>
</comment>